<proteinExistence type="predicted"/>
<evidence type="ECO:0000313" key="2">
    <source>
        <dbReference type="Proteomes" id="UP000269883"/>
    </source>
</evidence>
<accession>A0A2Z6B2W5</accession>
<dbReference type="Proteomes" id="UP000269883">
    <property type="component" value="Chromosome"/>
</dbReference>
<gene>
    <name evidence="1" type="ORF">DFE_3077</name>
</gene>
<dbReference type="PANTHER" id="PTHR35866:SF1">
    <property type="entry name" value="YKGJ FAMILY CYSTEINE CLUSTER PROTEIN"/>
    <property type="match status" value="1"/>
</dbReference>
<dbReference type="KEGG" id="dfl:DFE_3077"/>
<dbReference type="PANTHER" id="PTHR35866">
    <property type="entry name" value="PUTATIVE-RELATED"/>
    <property type="match status" value="1"/>
</dbReference>
<dbReference type="Pfam" id="PF03692">
    <property type="entry name" value="CxxCxxCC"/>
    <property type="match status" value="1"/>
</dbReference>
<name>A0A2Z6B2W5_9BACT</name>
<sequence>MNEAERIDKRTFCERCGTCCIKGGPALHAEDLRLFKDGILNYRQVYTLRKGELVQEQIQGGLLPLDEEIVKIRGIGDSRWTCLVYDDDEKACTIYEDRPAECSIFNCWAPEDLEAMYTKDRLTRLDIVPEGSGLAELIATHEAQAPVAEIETLAIAFIKGDEAAGSQLADKILWDAAFRSAFAEKTETGEEEMNFFFGRPLKTVIRQFDLEIVRSDDGKYQIRKTN</sequence>
<evidence type="ECO:0000313" key="1">
    <source>
        <dbReference type="EMBL" id="BBD09803.1"/>
    </source>
</evidence>
<keyword evidence="2" id="KW-1185">Reference proteome</keyword>
<dbReference type="AlphaFoldDB" id="A0A2Z6B2W5"/>
<dbReference type="EMBL" id="AP017378">
    <property type="protein sequence ID" value="BBD09803.1"/>
    <property type="molecule type" value="Genomic_DNA"/>
</dbReference>
<dbReference type="RefSeq" id="WP_172961788.1">
    <property type="nucleotide sequence ID" value="NZ_AP017378.1"/>
</dbReference>
<protein>
    <submittedName>
        <fullName evidence="1">Uncharacterized protein</fullName>
    </submittedName>
</protein>
<reference evidence="1 2" key="1">
    <citation type="journal article" date="2018" name="Sci. Adv.">
        <title>Multi-heme cytochromes provide a pathway for survival in energy-limited environments.</title>
        <authorList>
            <person name="Deng X."/>
            <person name="Dohmae N."/>
            <person name="Nealson K.H."/>
            <person name="Hashimoto K."/>
            <person name="Okamoto A."/>
        </authorList>
    </citation>
    <scope>NUCLEOTIDE SEQUENCE [LARGE SCALE GENOMIC DNA]</scope>
    <source>
        <strain evidence="1 2">IS5</strain>
    </source>
</reference>
<organism evidence="1 2">
    <name type="scientific">Desulfovibrio ferrophilus</name>
    <dbReference type="NCBI Taxonomy" id="241368"/>
    <lineage>
        <taxon>Bacteria</taxon>
        <taxon>Pseudomonadati</taxon>
        <taxon>Thermodesulfobacteriota</taxon>
        <taxon>Desulfovibrionia</taxon>
        <taxon>Desulfovibrionales</taxon>
        <taxon>Desulfovibrionaceae</taxon>
        <taxon>Desulfovibrio</taxon>
    </lineage>
</organism>
<dbReference type="InterPro" id="IPR005358">
    <property type="entry name" value="Puta_zinc/iron-chelating_dom"/>
</dbReference>